<dbReference type="AlphaFoldDB" id="A0A1W1HH37"/>
<dbReference type="EMBL" id="FWEV01000286">
    <property type="protein sequence ID" value="SLM31821.1"/>
    <property type="molecule type" value="Genomic_DNA"/>
</dbReference>
<keyword evidence="2" id="KW-1185">Reference proteome</keyword>
<organism evidence="1 2">
    <name type="scientific">Desulfamplus magnetovallimortis</name>
    <dbReference type="NCBI Taxonomy" id="1246637"/>
    <lineage>
        <taxon>Bacteria</taxon>
        <taxon>Pseudomonadati</taxon>
        <taxon>Thermodesulfobacteriota</taxon>
        <taxon>Desulfobacteria</taxon>
        <taxon>Desulfobacterales</taxon>
        <taxon>Desulfobacteraceae</taxon>
        <taxon>Desulfamplus</taxon>
    </lineage>
</organism>
<evidence type="ECO:0000313" key="2">
    <source>
        <dbReference type="Proteomes" id="UP000191931"/>
    </source>
</evidence>
<gene>
    <name evidence="1" type="ORF">MTBBW1_440026</name>
</gene>
<reference evidence="1 2" key="1">
    <citation type="submission" date="2017-03" db="EMBL/GenBank/DDBJ databases">
        <authorList>
            <person name="Afonso C.L."/>
            <person name="Miller P.J."/>
            <person name="Scott M.A."/>
            <person name="Spackman E."/>
            <person name="Goraichik I."/>
            <person name="Dimitrov K.M."/>
            <person name="Suarez D.L."/>
            <person name="Swayne D.E."/>
        </authorList>
    </citation>
    <scope>NUCLEOTIDE SEQUENCE [LARGE SCALE GENOMIC DNA]</scope>
    <source>
        <strain evidence="1">PRJEB14757</strain>
    </source>
</reference>
<name>A0A1W1HH37_9BACT</name>
<sequence length="56" mass="6641">MIFRFSVQKGLLKKGQFLRMVLCRNFLNIVTHEQIKGKGNITYDYSGANREQNRYD</sequence>
<evidence type="ECO:0000313" key="1">
    <source>
        <dbReference type="EMBL" id="SLM31821.1"/>
    </source>
</evidence>
<proteinExistence type="predicted"/>
<dbReference type="Proteomes" id="UP000191931">
    <property type="component" value="Unassembled WGS sequence"/>
</dbReference>
<protein>
    <submittedName>
        <fullName evidence="1">Uncharacterized protein</fullName>
    </submittedName>
</protein>
<accession>A0A1W1HH37</accession>